<dbReference type="Proteomes" id="UP001356427">
    <property type="component" value="Unassembled WGS sequence"/>
</dbReference>
<dbReference type="InterPro" id="IPR014786">
    <property type="entry name" value="ANAPC2_C"/>
</dbReference>
<dbReference type="InterPro" id="IPR036317">
    <property type="entry name" value="Cullin_homology_sf"/>
</dbReference>
<keyword evidence="4" id="KW-0498">Mitosis</keyword>
<name>A0AAN8L1U4_9TELE</name>
<dbReference type="PANTHER" id="PTHR45957:SF1">
    <property type="entry name" value="ANAPHASE-PROMOTING COMPLEX SUBUNIT 2"/>
    <property type="match status" value="1"/>
</dbReference>
<evidence type="ECO:0000256" key="4">
    <source>
        <dbReference type="ARBA" id="ARBA00022776"/>
    </source>
</evidence>
<evidence type="ECO:0000313" key="10">
    <source>
        <dbReference type="Proteomes" id="UP001356427"/>
    </source>
</evidence>
<accession>A0AAN8L1U4</accession>
<evidence type="ECO:0000256" key="2">
    <source>
        <dbReference type="ARBA" id="ARBA00016068"/>
    </source>
</evidence>
<evidence type="ECO:0000259" key="8">
    <source>
        <dbReference type="PROSITE" id="PS50069"/>
    </source>
</evidence>
<sequence length="194" mass="22088">MRTLSWKPHLGSVTLDVELEDRTLTNLTVSPVHAAIILHFQDKSSWTLEELSGVLGVPQEMVRRKLALWQQQGVLKEEAGGHYSILEKGSSREKPERGVMLIDSDEDGDSNTTTQSEQREEKLQLFWAYIQAMLTNLETMTLERLHSMLRMFVATGPVVTEMDVNKLQAFLQRKVRDHQLIVSAGVYRLPKSTN</sequence>
<feature type="region of interest" description="Disordered" evidence="7">
    <location>
        <begin position="88"/>
        <end position="117"/>
    </location>
</feature>
<dbReference type="SUPFAM" id="SSF46785">
    <property type="entry name" value="Winged helix' DNA-binding domain"/>
    <property type="match status" value="1"/>
</dbReference>
<dbReference type="InterPro" id="IPR036388">
    <property type="entry name" value="WH-like_DNA-bd_sf"/>
</dbReference>
<evidence type="ECO:0000256" key="5">
    <source>
        <dbReference type="ARBA" id="ARBA00023306"/>
    </source>
</evidence>
<dbReference type="PANTHER" id="PTHR45957">
    <property type="entry name" value="ANAPHASE-PROMOTING COMPLEX SUBUNIT 2"/>
    <property type="match status" value="1"/>
</dbReference>
<evidence type="ECO:0000256" key="6">
    <source>
        <dbReference type="PROSITE-ProRule" id="PRU00330"/>
    </source>
</evidence>
<dbReference type="PROSITE" id="PS50069">
    <property type="entry name" value="CULLIN_2"/>
    <property type="match status" value="1"/>
</dbReference>
<dbReference type="InterPro" id="IPR044554">
    <property type="entry name" value="ANAPC2"/>
</dbReference>
<evidence type="ECO:0000256" key="3">
    <source>
        <dbReference type="ARBA" id="ARBA00022618"/>
    </source>
</evidence>
<dbReference type="Pfam" id="PF08672">
    <property type="entry name" value="ANAPC2"/>
    <property type="match status" value="1"/>
</dbReference>
<evidence type="ECO:0000256" key="7">
    <source>
        <dbReference type="SAM" id="MobiDB-lite"/>
    </source>
</evidence>
<protein>
    <recommendedName>
        <fullName evidence="2">Anaphase-promoting complex subunit 2</fullName>
    </recommendedName>
</protein>
<dbReference type="GO" id="GO:0051301">
    <property type="term" value="P:cell division"/>
    <property type="evidence" value="ECO:0007669"/>
    <property type="project" value="UniProtKB-KW"/>
</dbReference>
<proteinExistence type="inferred from homology"/>
<keyword evidence="3" id="KW-0132">Cell division</keyword>
<dbReference type="GO" id="GO:0005680">
    <property type="term" value="C:anaphase-promoting complex"/>
    <property type="evidence" value="ECO:0007669"/>
    <property type="project" value="TreeGrafter"/>
</dbReference>
<dbReference type="GO" id="GO:0007091">
    <property type="term" value="P:metaphase/anaphase transition of mitotic cell cycle"/>
    <property type="evidence" value="ECO:0007669"/>
    <property type="project" value="TreeGrafter"/>
</dbReference>
<evidence type="ECO:0000313" key="9">
    <source>
        <dbReference type="EMBL" id="KAK6305259.1"/>
    </source>
</evidence>
<dbReference type="Pfam" id="PF26557">
    <property type="entry name" value="Cullin_AB"/>
    <property type="match status" value="1"/>
</dbReference>
<dbReference type="AlphaFoldDB" id="A0AAN8L1U4"/>
<evidence type="ECO:0000256" key="1">
    <source>
        <dbReference type="ARBA" id="ARBA00004906"/>
    </source>
</evidence>
<dbReference type="InterPro" id="IPR059120">
    <property type="entry name" value="Cullin-like_AB"/>
</dbReference>
<gene>
    <name evidence="9" type="ORF">J4Q44_G00240390</name>
</gene>
<dbReference type="EMBL" id="JAGTTL010000022">
    <property type="protein sequence ID" value="KAK6305259.1"/>
    <property type="molecule type" value="Genomic_DNA"/>
</dbReference>
<dbReference type="FunFam" id="1.10.10.10:FF:000284">
    <property type="entry name" value="Anaphase-promoting complex subunit 2"/>
    <property type="match status" value="1"/>
</dbReference>
<dbReference type="GO" id="GO:0031625">
    <property type="term" value="F:ubiquitin protein ligase binding"/>
    <property type="evidence" value="ECO:0007669"/>
    <property type="project" value="InterPro"/>
</dbReference>
<comment type="caution">
    <text evidence="9">The sequence shown here is derived from an EMBL/GenBank/DDBJ whole genome shotgun (WGS) entry which is preliminary data.</text>
</comment>
<dbReference type="GO" id="GO:0006511">
    <property type="term" value="P:ubiquitin-dependent protein catabolic process"/>
    <property type="evidence" value="ECO:0007669"/>
    <property type="project" value="InterPro"/>
</dbReference>
<comment type="similarity">
    <text evidence="6">Belongs to the cullin family.</text>
</comment>
<dbReference type="InterPro" id="IPR016158">
    <property type="entry name" value="Cullin_homology"/>
</dbReference>
<dbReference type="SMART" id="SM01013">
    <property type="entry name" value="APC2"/>
    <property type="match status" value="1"/>
</dbReference>
<comment type="pathway">
    <text evidence="1">Protein modification; protein ubiquitination.</text>
</comment>
<keyword evidence="10" id="KW-1185">Reference proteome</keyword>
<dbReference type="Gene3D" id="1.10.10.10">
    <property type="entry name" value="Winged helix-like DNA-binding domain superfamily/Winged helix DNA-binding domain"/>
    <property type="match status" value="1"/>
</dbReference>
<dbReference type="InterPro" id="IPR036390">
    <property type="entry name" value="WH_DNA-bd_sf"/>
</dbReference>
<reference evidence="9 10" key="1">
    <citation type="submission" date="2021-04" db="EMBL/GenBank/DDBJ databases">
        <authorList>
            <person name="De Guttry C."/>
            <person name="Zahm M."/>
            <person name="Klopp C."/>
            <person name="Cabau C."/>
            <person name="Louis A."/>
            <person name="Berthelot C."/>
            <person name="Parey E."/>
            <person name="Roest Crollius H."/>
            <person name="Montfort J."/>
            <person name="Robinson-Rechavi M."/>
            <person name="Bucao C."/>
            <person name="Bouchez O."/>
            <person name="Gislard M."/>
            <person name="Lluch J."/>
            <person name="Milhes M."/>
            <person name="Lampietro C."/>
            <person name="Lopez Roques C."/>
            <person name="Donnadieu C."/>
            <person name="Braasch I."/>
            <person name="Desvignes T."/>
            <person name="Postlethwait J."/>
            <person name="Bobe J."/>
            <person name="Wedekind C."/>
            <person name="Guiguen Y."/>
        </authorList>
    </citation>
    <scope>NUCLEOTIDE SEQUENCE [LARGE SCALE GENOMIC DNA]</scope>
    <source>
        <strain evidence="9">Cs_M1</strain>
        <tissue evidence="9">Blood</tissue>
    </source>
</reference>
<dbReference type="Gene3D" id="3.30.230.130">
    <property type="entry name" value="Cullin, Chain C, Domain 2"/>
    <property type="match status" value="1"/>
</dbReference>
<keyword evidence="5" id="KW-0131">Cell cycle</keyword>
<dbReference type="GO" id="GO:0070979">
    <property type="term" value="P:protein K11-linked ubiquitination"/>
    <property type="evidence" value="ECO:0007669"/>
    <property type="project" value="TreeGrafter"/>
</dbReference>
<feature type="domain" description="Cullin family profile" evidence="8">
    <location>
        <begin position="1"/>
        <end position="70"/>
    </location>
</feature>
<dbReference type="SUPFAM" id="SSF75632">
    <property type="entry name" value="Cullin homology domain"/>
    <property type="match status" value="1"/>
</dbReference>
<organism evidence="9 10">
    <name type="scientific">Coregonus suidteri</name>
    <dbReference type="NCBI Taxonomy" id="861788"/>
    <lineage>
        <taxon>Eukaryota</taxon>
        <taxon>Metazoa</taxon>
        <taxon>Chordata</taxon>
        <taxon>Craniata</taxon>
        <taxon>Vertebrata</taxon>
        <taxon>Euteleostomi</taxon>
        <taxon>Actinopterygii</taxon>
        <taxon>Neopterygii</taxon>
        <taxon>Teleostei</taxon>
        <taxon>Protacanthopterygii</taxon>
        <taxon>Salmoniformes</taxon>
        <taxon>Salmonidae</taxon>
        <taxon>Coregoninae</taxon>
        <taxon>Coregonus</taxon>
    </lineage>
</organism>